<dbReference type="Proteomes" id="UP001217089">
    <property type="component" value="Unassembled WGS sequence"/>
</dbReference>
<dbReference type="PANTHER" id="PTHR12247">
    <property type="entry name" value="POLYCOMB GROUP PROTEIN"/>
    <property type="match status" value="1"/>
</dbReference>
<dbReference type="InterPro" id="IPR001660">
    <property type="entry name" value="SAM"/>
</dbReference>
<dbReference type="CDD" id="cd09583">
    <property type="entry name" value="SAM_Atherin-like"/>
    <property type="match status" value="1"/>
</dbReference>
<organism evidence="7 8">
    <name type="scientific">Tegillarca granosa</name>
    <name type="common">Malaysian cockle</name>
    <name type="synonym">Anadara granosa</name>
    <dbReference type="NCBI Taxonomy" id="220873"/>
    <lineage>
        <taxon>Eukaryota</taxon>
        <taxon>Metazoa</taxon>
        <taxon>Spiralia</taxon>
        <taxon>Lophotrochozoa</taxon>
        <taxon>Mollusca</taxon>
        <taxon>Bivalvia</taxon>
        <taxon>Autobranchia</taxon>
        <taxon>Pteriomorphia</taxon>
        <taxon>Arcoida</taxon>
        <taxon>Arcoidea</taxon>
        <taxon>Arcidae</taxon>
        <taxon>Tegillarca</taxon>
    </lineage>
</organism>
<feature type="domain" description="SAM" evidence="6">
    <location>
        <begin position="226"/>
        <end position="274"/>
    </location>
</feature>
<feature type="domain" description="PHD-type" evidence="5">
    <location>
        <begin position="30"/>
        <end position="87"/>
    </location>
</feature>
<dbReference type="InterPro" id="IPR019786">
    <property type="entry name" value="Zinc_finger_PHD-type_CS"/>
</dbReference>
<evidence type="ECO:0000256" key="3">
    <source>
        <dbReference type="ARBA" id="ARBA00022833"/>
    </source>
</evidence>
<feature type="domain" description="PHD-type" evidence="5">
    <location>
        <begin position="84"/>
        <end position="134"/>
    </location>
</feature>
<dbReference type="Gene3D" id="3.30.40.10">
    <property type="entry name" value="Zinc/RING finger domain, C3HC4 (zinc finger)"/>
    <property type="match status" value="1"/>
</dbReference>
<dbReference type="InterPro" id="IPR013083">
    <property type="entry name" value="Znf_RING/FYVE/PHD"/>
</dbReference>
<dbReference type="Pfam" id="PF00536">
    <property type="entry name" value="SAM_1"/>
    <property type="match status" value="1"/>
</dbReference>
<dbReference type="PROSITE" id="PS50105">
    <property type="entry name" value="SAM_DOMAIN"/>
    <property type="match status" value="1"/>
</dbReference>
<keyword evidence="8" id="KW-1185">Reference proteome</keyword>
<gene>
    <name evidence="7" type="ORF">KUTeg_016267</name>
</gene>
<dbReference type="PROSITE" id="PS50016">
    <property type="entry name" value="ZF_PHD_2"/>
    <property type="match status" value="2"/>
</dbReference>
<dbReference type="PANTHER" id="PTHR12247:SF139">
    <property type="entry name" value="ATHERIN-RELATED"/>
    <property type="match status" value="1"/>
</dbReference>
<dbReference type="CDD" id="cd15526">
    <property type="entry name" value="PHD1_MOZ_d4"/>
    <property type="match status" value="1"/>
</dbReference>
<evidence type="ECO:0000256" key="2">
    <source>
        <dbReference type="ARBA" id="ARBA00022771"/>
    </source>
</evidence>
<sequence>MFQKMKRFYSYEPETAAPASPPPLVVKIPAPICDYCQHSANKSGEHEELLFCKDCNAKAHPTCMEYSAVLAHRARMYPWQCIDCKTCNLCKDAGDADSMLFCDACDKGFHMNCHKPQVTEKPSGKWICFECSQQGIKTSDIDSSNPTENSSSVRLLTNGTQHTTALGLSTTAADLPITPCDSPVSELDHKSKRLAANSLPAVPSPSLPKLSSYTLEGAHYPDASSWSIEDVGSFFESIGFSDQADAFREQEIDGQSLLLMKRSDVLTGLSIKLGPALKLYQHVIKLQTAGLENSLFC</sequence>
<dbReference type="InterPro" id="IPR019787">
    <property type="entry name" value="Znf_PHD-finger"/>
</dbReference>
<evidence type="ECO:0000256" key="4">
    <source>
        <dbReference type="PROSITE-ProRule" id="PRU00146"/>
    </source>
</evidence>
<evidence type="ECO:0000259" key="5">
    <source>
        <dbReference type="PROSITE" id="PS50016"/>
    </source>
</evidence>
<dbReference type="CDD" id="cd15527">
    <property type="entry name" value="PHD2_KAT6A_6B"/>
    <property type="match status" value="1"/>
</dbReference>
<keyword evidence="2 4" id="KW-0863">Zinc-finger</keyword>
<dbReference type="InterPro" id="IPR011011">
    <property type="entry name" value="Znf_FYVE_PHD"/>
</dbReference>
<dbReference type="EMBL" id="JARBDR010000813">
    <property type="protein sequence ID" value="KAJ8305722.1"/>
    <property type="molecule type" value="Genomic_DNA"/>
</dbReference>
<dbReference type="InterPro" id="IPR050548">
    <property type="entry name" value="PcG_chromatin_remod_factors"/>
</dbReference>
<dbReference type="InterPro" id="IPR001965">
    <property type="entry name" value="Znf_PHD"/>
</dbReference>
<evidence type="ECO:0000256" key="1">
    <source>
        <dbReference type="ARBA" id="ARBA00022723"/>
    </source>
</evidence>
<dbReference type="SUPFAM" id="SSF57903">
    <property type="entry name" value="FYVE/PHD zinc finger"/>
    <property type="match status" value="2"/>
</dbReference>
<dbReference type="PROSITE" id="PS01359">
    <property type="entry name" value="ZF_PHD_1"/>
    <property type="match status" value="1"/>
</dbReference>
<keyword evidence="3" id="KW-0862">Zinc</keyword>
<keyword evidence="1" id="KW-0479">Metal-binding</keyword>
<evidence type="ECO:0000259" key="6">
    <source>
        <dbReference type="PROSITE" id="PS50105"/>
    </source>
</evidence>
<evidence type="ECO:0000313" key="7">
    <source>
        <dbReference type="EMBL" id="KAJ8305722.1"/>
    </source>
</evidence>
<dbReference type="Pfam" id="PF00628">
    <property type="entry name" value="PHD"/>
    <property type="match status" value="1"/>
</dbReference>
<dbReference type="SUPFAM" id="SSF47769">
    <property type="entry name" value="SAM/Pointed domain"/>
    <property type="match status" value="1"/>
</dbReference>
<accession>A0ABQ9EKD2</accession>
<comment type="caution">
    <text evidence="7">The sequence shown here is derived from an EMBL/GenBank/DDBJ whole genome shotgun (WGS) entry which is preliminary data.</text>
</comment>
<dbReference type="SMART" id="SM00249">
    <property type="entry name" value="PHD"/>
    <property type="match status" value="2"/>
</dbReference>
<proteinExistence type="predicted"/>
<reference evidence="7 8" key="1">
    <citation type="submission" date="2022-12" db="EMBL/GenBank/DDBJ databases">
        <title>Chromosome-level genome of Tegillarca granosa.</title>
        <authorList>
            <person name="Kim J."/>
        </authorList>
    </citation>
    <scope>NUCLEOTIDE SEQUENCE [LARGE SCALE GENOMIC DNA]</scope>
    <source>
        <strain evidence="7">Teg-2019</strain>
        <tissue evidence="7">Adductor muscle</tissue>
    </source>
</reference>
<name>A0ABQ9EKD2_TEGGR</name>
<dbReference type="SMART" id="SM00454">
    <property type="entry name" value="SAM"/>
    <property type="match status" value="1"/>
</dbReference>
<evidence type="ECO:0000313" key="8">
    <source>
        <dbReference type="Proteomes" id="UP001217089"/>
    </source>
</evidence>
<dbReference type="InterPro" id="IPR013761">
    <property type="entry name" value="SAM/pointed_sf"/>
</dbReference>
<protein>
    <submittedName>
        <fullName evidence="7">Uncharacterized protein</fullName>
    </submittedName>
</protein>
<dbReference type="Gene3D" id="1.10.150.50">
    <property type="entry name" value="Transcription Factor, Ets-1"/>
    <property type="match status" value="1"/>
</dbReference>